<organism evidence="7">
    <name type="scientific">Medioppia subpectinata</name>
    <dbReference type="NCBI Taxonomy" id="1979941"/>
    <lineage>
        <taxon>Eukaryota</taxon>
        <taxon>Metazoa</taxon>
        <taxon>Ecdysozoa</taxon>
        <taxon>Arthropoda</taxon>
        <taxon>Chelicerata</taxon>
        <taxon>Arachnida</taxon>
        <taxon>Acari</taxon>
        <taxon>Acariformes</taxon>
        <taxon>Sarcoptiformes</taxon>
        <taxon>Oribatida</taxon>
        <taxon>Brachypylina</taxon>
        <taxon>Oppioidea</taxon>
        <taxon>Oppiidae</taxon>
        <taxon>Medioppia</taxon>
    </lineage>
</organism>
<proteinExistence type="inferred from homology"/>
<reference evidence="7" key="1">
    <citation type="submission" date="2020-11" db="EMBL/GenBank/DDBJ databases">
        <authorList>
            <person name="Tran Van P."/>
        </authorList>
    </citation>
    <scope>NUCLEOTIDE SEQUENCE</scope>
</reference>
<dbReference type="Proteomes" id="UP000759131">
    <property type="component" value="Unassembled WGS sequence"/>
</dbReference>
<gene>
    <name evidence="7" type="ORF">OSB1V03_LOCUS14714</name>
</gene>
<evidence type="ECO:0000256" key="4">
    <source>
        <dbReference type="ARBA" id="ARBA00022989"/>
    </source>
</evidence>
<feature type="transmembrane region" description="Helical" evidence="6">
    <location>
        <begin position="113"/>
        <end position="131"/>
    </location>
</feature>
<keyword evidence="8" id="KW-1185">Reference proteome</keyword>
<evidence type="ECO:0000313" key="7">
    <source>
        <dbReference type="EMBL" id="CAD7634318.1"/>
    </source>
</evidence>
<keyword evidence="3 6" id="KW-0812">Transmembrane</keyword>
<keyword evidence="4 6" id="KW-1133">Transmembrane helix</keyword>
<evidence type="ECO:0000256" key="5">
    <source>
        <dbReference type="ARBA" id="ARBA00023136"/>
    </source>
</evidence>
<accession>A0A7R9L3Q0</accession>
<sequence length="150" mass="17573">MSQYYHQFVQTLDKWLHSSGRVADIGAKIEKTTGVKRIYVAQGIIGLVAIYMIFGYFAELVCNIVGFVYPAYASIKALESLHKEDDTKWLTYWVVFAFFSVVEFFSDCIFSWFPLYWLVKVVFLVWCFVPIRNNGSNYIYSRVIRPIFLK</sequence>
<evidence type="ECO:0000256" key="1">
    <source>
        <dbReference type="ARBA" id="ARBA00004141"/>
    </source>
</evidence>
<dbReference type="AlphaFoldDB" id="A0A7R9L3Q0"/>
<dbReference type="EMBL" id="OC868978">
    <property type="protein sequence ID" value="CAD7634318.1"/>
    <property type="molecule type" value="Genomic_DNA"/>
</dbReference>
<evidence type="ECO:0000256" key="6">
    <source>
        <dbReference type="RuleBase" id="RU362006"/>
    </source>
</evidence>
<dbReference type="GO" id="GO:0016020">
    <property type="term" value="C:membrane"/>
    <property type="evidence" value="ECO:0007669"/>
    <property type="project" value="UniProtKB-SubCell"/>
</dbReference>
<dbReference type="Pfam" id="PF03134">
    <property type="entry name" value="TB2_DP1_HVA22"/>
    <property type="match status" value="1"/>
</dbReference>
<protein>
    <recommendedName>
        <fullName evidence="6">Receptor expression-enhancing protein</fullName>
    </recommendedName>
</protein>
<keyword evidence="5 6" id="KW-0472">Membrane</keyword>
<name>A0A7R9L3Q0_9ACAR</name>
<dbReference type="InterPro" id="IPR004345">
    <property type="entry name" value="TB2_DP1_HVA22"/>
</dbReference>
<dbReference type="PANTHER" id="PTHR12300">
    <property type="entry name" value="HVA22-LIKE PROTEINS"/>
    <property type="match status" value="1"/>
</dbReference>
<dbReference type="EMBL" id="CAJPIZ010014403">
    <property type="protein sequence ID" value="CAG2114748.1"/>
    <property type="molecule type" value="Genomic_DNA"/>
</dbReference>
<evidence type="ECO:0000313" key="8">
    <source>
        <dbReference type="Proteomes" id="UP000759131"/>
    </source>
</evidence>
<evidence type="ECO:0000256" key="2">
    <source>
        <dbReference type="ARBA" id="ARBA00008573"/>
    </source>
</evidence>
<comment type="similarity">
    <text evidence="2 6">Belongs to the DP1 family.</text>
</comment>
<dbReference type="OrthoDB" id="10009287at2759"/>
<comment type="subcellular location">
    <subcellularLocation>
        <location evidence="1 6">Membrane</location>
        <topology evidence="1 6">Multi-pass membrane protein</topology>
    </subcellularLocation>
</comment>
<feature type="transmembrane region" description="Helical" evidence="6">
    <location>
        <begin position="38"/>
        <end position="69"/>
    </location>
</feature>
<evidence type="ECO:0000256" key="3">
    <source>
        <dbReference type="ARBA" id="ARBA00022692"/>
    </source>
</evidence>
<dbReference type="PANTHER" id="PTHR12300:SF161">
    <property type="entry name" value="RECEPTOR EXPRESSION-ENHANCING PROTEIN"/>
    <property type="match status" value="1"/>
</dbReference>
<feature type="non-terminal residue" evidence="7">
    <location>
        <position position="1"/>
    </location>
</feature>